<reference evidence="3" key="1">
    <citation type="journal article" date="2023" name="Plant J.">
        <title>Genome sequences and population genomics provide insights into the demographic history, inbreeding, and mutation load of two 'living fossil' tree species of Dipteronia.</title>
        <authorList>
            <person name="Feng Y."/>
            <person name="Comes H.P."/>
            <person name="Chen J."/>
            <person name="Zhu S."/>
            <person name="Lu R."/>
            <person name="Zhang X."/>
            <person name="Li P."/>
            <person name="Qiu J."/>
            <person name="Olsen K.M."/>
            <person name="Qiu Y."/>
        </authorList>
    </citation>
    <scope>NUCLEOTIDE SEQUENCE</scope>
    <source>
        <strain evidence="3">NBL</strain>
    </source>
</reference>
<dbReference type="SUPFAM" id="SSF53098">
    <property type="entry name" value="Ribonuclease H-like"/>
    <property type="match status" value="1"/>
</dbReference>
<organism evidence="3 4">
    <name type="scientific">Dipteronia sinensis</name>
    <dbReference type="NCBI Taxonomy" id="43782"/>
    <lineage>
        <taxon>Eukaryota</taxon>
        <taxon>Viridiplantae</taxon>
        <taxon>Streptophyta</taxon>
        <taxon>Embryophyta</taxon>
        <taxon>Tracheophyta</taxon>
        <taxon>Spermatophyta</taxon>
        <taxon>Magnoliopsida</taxon>
        <taxon>eudicotyledons</taxon>
        <taxon>Gunneridae</taxon>
        <taxon>Pentapetalae</taxon>
        <taxon>rosids</taxon>
        <taxon>malvids</taxon>
        <taxon>Sapindales</taxon>
        <taxon>Sapindaceae</taxon>
        <taxon>Hippocastanoideae</taxon>
        <taxon>Acereae</taxon>
        <taxon>Dipteronia</taxon>
    </lineage>
</organism>
<feature type="domain" description="HAT C-terminal dimerisation" evidence="2">
    <location>
        <begin position="1"/>
        <end position="67"/>
    </location>
</feature>
<dbReference type="EMBL" id="JANJYJ010000006">
    <property type="protein sequence ID" value="KAK3206565.1"/>
    <property type="molecule type" value="Genomic_DNA"/>
</dbReference>
<keyword evidence="4" id="KW-1185">Reference proteome</keyword>
<dbReference type="Proteomes" id="UP001281410">
    <property type="component" value="Unassembled WGS sequence"/>
</dbReference>
<feature type="compositionally biased region" description="Gly residues" evidence="1">
    <location>
        <begin position="179"/>
        <end position="189"/>
    </location>
</feature>
<feature type="region of interest" description="Disordered" evidence="1">
    <location>
        <begin position="97"/>
        <end position="123"/>
    </location>
</feature>
<dbReference type="InterPro" id="IPR012337">
    <property type="entry name" value="RNaseH-like_sf"/>
</dbReference>
<protein>
    <recommendedName>
        <fullName evidence="2">HAT C-terminal dimerisation domain-containing protein</fullName>
    </recommendedName>
</protein>
<comment type="caution">
    <text evidence="3">The sequence shown here is derived from an EMBL/GenBank/DDBJ whole genome shotgun (WGS) entry which is preliminary data.</text>
</comment>
<sequence>MQPVDWWVMYGNCAPSLRAITVRILSQTSSSSACERNWSTFALIHTKQRNRLAYFKLEQLIYCYYNMKLKLRDMTAEKDKINETDFMDLFQVAAEAGDDNENPTSLDDDEENPDPHITSHARDMRINVEQVIREEVGVDHGVIASSSSDDQHTSDGNNGGKDDGDDGDGGDEAIDWDSGAGGWNAGATS</sequence>
<evidence type="ECO:0000313" key="3">
    <source>
        <dbReference type="EMBL" id="KAK3206565.1"/>
    </source>
</evidence>
<accession>A0AAE0A9J9</accession>
<evidence type="ECO:0000259" key="2">
    <source>
        <dbReference type="Pfam" id="PF05699"/>
    </source>
</evidence>
<gene>
    <name evidence="3" type="ORF">Dsin_020611</name>
</gene>
<evidence type="ECO:0000256" key="1">
    <source>
        <dbReference type="SAM" id="MobiDB-lite"/>
    </source>
</evidence>
<dbReference type="Pfam" id="PF05699">
    <property type="entry name" value="Dimer_Tnp_hAT"/>
    <property type="match status" value="1"/>
</dbReference>
<feature type="compositionally biased region" description="Acidic residues" evidence="1">
    <location>
        <begin position="163"/>
        <end position="175"/>
    </location>
</feature>
<proteinExistence type="predicted"/>
<feature type="region of interest" description="Disordered" evidence="1">
    <location>
        <begin position="143"/>
        <end position="189"/>
    </location>
</feature>
<evidence type="ECO:0000313" key="4">
    <source>
        <dbReference type="Proteomes" id="UP001281410"/>
    </source>
</evidence>
<dbReference type="InterPro" id="IPR008906">
    <property type="entry name" value="HATC_C_dom"/>
</dbReference>
<name>A0AAE0A9J9_9ROSI</name>
<feature type="compositionally biased region" description="Acidic residues" evidence="1">
    <location>
        <begin position="97"/>
        <end position="112"/>
    </location>
</feature>
<dbReference type="GO" id="GO:0046983">
    <property type="term" value="F:protein dimerization activity"/>
    <property type="evidence" value="ECO:0007669"/>
    <property type="project" value="InterPro"/>
</dbReference>
<dbReference type="AlphaFoldDB" id="A0AAE0A9J9"/>